<evidence type="ECO:0000259" key="2">
    <source>
        <dbReference type="Pfam" id="PF04765"/>
    </source>
</evidence>
<feature type="domain" description="TOD1/MUCI70 glycosyltransferase-like" evidence="2">
    <location>
        <begin position="259"/>
        <end position="423"/>
    </location>
</feature>
<sequence>MFKFLKIQKAMVKQLESLEAERDRVRQSEAETKAALAALTERQTAFREAQKTLEDELSRLETEKTALEDRETALTRGLETLSSEKQALTATVDTLRARIGTLETEKAVLAAAQSDAIARLEFLEKEKIGSSRYWDYMWYIKTYHHDFTRAQALDYWYRTGWKLNENPCSFIDVGAIRSVSGNINPVIFLLGSNTDWVTHLTANPYEDRIEEHVERYREAKKARTKCEGAVYTCVTGQYDSMAHLKSHEYLDPAWDYILYTDNEALLKNPTYGAWDVRPLEFSSLDPVRNSRWHKTHPHALLQNYDQSLWADGNVNILTDFLFQKIRTEHHDLLIPRHFARTCIYQEAAAVKAAGIDDPALVDAEVALEKAAGFPANYGLNETNILYRRHKNPEIIQLMDEWWAMIEKYSKRDQLALSFILWKHGITVESVSFENTRLMKDDFFTLAHR</sequence>
<dbReference type="OrthoDB" id="8666056at2"/>
<dbReference type="Pfam" id="PF04765">
    <property type="entry name" value="TOD1_MUCI70"/>
    <property type="match status" value="1"/>
</dbReference>
<name>A0A388SGM7_9BURK</name>
<dbReference type="EMBL" id="BGZJ01000002">
    <property type="protein sequence ID" value="GBO94833.1"/>
    <property type="molecule type" value="Genomic_DNA"/>
</dbReference>
<evidence type="ECO:0000313" key="4">
    <source>
        <dbReference type="Proteomes" id="UP000266091"/>
    </source>
</evidence>
<evidence type="ECO:0000313" key="3">
    <source>
        <dbReference type="EMBL" id="GBO94833.1"/>
    </source>
</evidence>
<organism evidence="3 4">
    <name type="scientific">Mesosutterella multiformis</name>
    <dbReference type="NCBI Taxonomy" id="2259133"/>
    <lineage>
        <taxon>Bacteria</taxon>
        <taxon>Pseudomonadati</taxon>
        <taxon>Pseudomonadota</taxon>
        <taxon>Betaproteobacteria</taxon>
        <taxon>Burkholderiales</taxon>
        <taxon>Sutterellaceae</taxon>
        <taxon>Mesosutterella</taxon>
    </lineage>
</organism>
<comment type="caution">
    <text evidence="3">The sequence shown here is derived from an EMBL/GenBank/DDBJ whole genome shotgun (WGS) entry which is preliminary data.</text>
</comment>
<reference evidence="3 4" key="1">
    <citation type="journal article" date="2018" name="Int. J. Syst. Evol. Microbiol.">
        <title>Mesosutterella multiformis gen. nov., sp. nov., a member of the family Sutterellaceae and Sutterella megalosphaeroides sp. nov., isolated from human faeces.</title>
        <authorList>
            <person name="Sakamoto M."/>
            <person name="Ikeyama N."/>
            <person name="Kunihiro T."/>
            <person name="Iino T."/>
            <person name="Yuki M."/>
            <person name="Ohkuma M."/>
        </authorList>
    </citation>
    <scope>NUCLEOTIDE SEQUENCE [LARGE SCALE GENOMIC DNA]</scope>
    <source>
        <strain evidence="3 4">4NBBH2</strain>
    </source>
</reference>
<dbReference type="AlphaFoldDB" id="A0A388SGM7"/>
<gene>
    <name evidence="3" type="ORF">MESMUL_21870</name>
</gene>
<accession>A0A388SGM7</accession>
<proteinExistence type="predicted"/>
<keyword evidence="4" id="KW-1185">Reference proteome</keyword>
<dbReference type="InterPro" id="IPR048354">
    <property type="entry name" value="TOD1_MUCI70_glycTrfase_dom"/>
</dbReference>
<dbReference type="RefSeq" id="WP_116271030.1">
    <property type="nucleotide sequence ID" value="NZ_BGZJ01000002.1"/>
</dbReference>
<dbReference type="Proteomes" id="UP000266091">
    <property type="component" value="Unassembled WGS sequence"/>
</dbReference>
<protein>
    <recommendedName>
        <fullName evidence="2">TOD1/MUCI70 glycosyltransferase-like domain-containing protein</fullName>
    </recommendedName>
</protein>
<feature type="coiled-coil region" evidence="1">
    <location>
        <begin position="8"/>
        <end position="105"/>
    </location>
</feature>
<keyword evidence="1" id="KW-0175">Coiled coil</keyword>
<evidence type="ECO:0000256" key="1">
    <source>
        <dbReference type="SAM" id="Coils"/>
    </source>
</evidence>